<evidence type="ECO:0000256" key="8">
    <source>
        <dbReference type="ARBA" id="ARBA00023033"/>
    </source>
</evidence>
<dbReference type="GO" id="GO:0016705">
    <property type="term" value="F:oxidoreductase activity, acting on paired donors, with incorporation or reduction of molecular oxygen"/>
    <property type="evidence" value="ECO:0007669"/>
    <property type="project" value="InterPro"/>
</dbReference>
<dbReference type="GO" id="GO:0020037">
    <property type="term" value="F:heme binding"/>
    <property type="evidence" value="ECO:0007669"/>
    <property type="project" value="InterPro"/>
</dbReference>
<gene>
    <name evidence="9" type="ORF">F5147DRAFT_822543</name>
</gene>
<keyword evidence="8" id="KW-0503">Monooxygenase</keyword>
<evidence type="ECO:0000256" key="6">
    <source>
        <dbReference type="ARBA" id="ARBA00023002"/>
    </source>
</evidence>
<protein>
    <submittedName>
        <fullName evidence="9">Uncharacterized protein</fullName>
    </submittedName>
</protein>
<sequence>MNDHLAPQGATVIGNHWAIANDPEVFPEPQTFNPQRWIDDAGRVRDDLRFFAFAFGFGRRSVASFISRPFVMPYLKMSECVPVNISQIGRSSSTLYSVGNPAAKIDTLAHFVLKAVIEPKPSRGFGRRRDSCLRERIGYAEIRRATNTIVHSLGLVIARGD</sequence>
<evidence type="ECO:0000256" key="2">
    <source>
        <dbReference type="ARBA" id="ARBA00005179"/>
    </source>
</evidence>
<reference evidence="9" key="1">
    <citation type="journal article" date="2020" name="New Phytol.">
        <title>Comparative genomics reveals dynamic genome evolution in host specialist ectomycorrhizal fungi.</title>
        <authorList>
            <person name="Lofgren L.A."/>
            <person name="Nguyen N.H."/>
            <person name="Vilgalys R."/>
            <person name="Ruytinx J."/>
            <person name="Liao H.L."/>
            <person name="Branco S."/>
            <person name="Kuo A."/>
            <person name="LaButti K."/>
            <person name="Lipzen A."/>
            <person name="Andreopoulos W."/>
            <person name="Pangilinan J."/>
            <person name="Riley R."/>
            <person name="Hundley H."/>
            <person name="Na H."/>
            <person name="Barry K."/>
            <person name="Grigoriev I.V."/>
            <person name="Stajich J.E."/>
            <person name="Kennedy P.G."/>
        </authorList>
    </citation>
    <scope>NUCLEOTIDE SEQUENCE</scope>
    <source>
        <strain evidence="9">FC423</strain>
    </source>
</reference>
<evidence type="ECO:0000256" key="1">
    <source>
        <dbReference type="ARBA" id="ARBA00001971"/>
    </source>
</evidence>
<evidence type="ECO:0000256" key="4">
    <source>
        <dbReference type="ARBA" id="ARBA00022617"/>
    </source>
</evidence>
<dbReference type="RefSeq" id="XP_041286832.1">
    <property type="nucleotide sequence ID" value="XM_041443738.1"/>
</dbReference>
<dbReference type="AlphaFoldDB" id="A0A9P7EVC0"/>
<name>A0A9P7EVC0_9AGAM</name>
<comment type="cofactor">
    <cofactor evidence="1">
        <name>heme</name>
        <dbReference type="ChEBI" id="CHEBI:30413"/>
    </cofactor>
</comment>
<keyword evidence="10" id="KW-1185">Reference proteome</keyword>
<dbReference type="InterPro" id="IPR001128">
    <property type="entry name" value="Cyt_P450"/>
</dbReference>
<evidence type="ECO:0000256" key="5">
    <source>
        <dbReference type="ARBA" id="ARBA00022723"/>
    </source>
</evidence>
<evidence type="ECO:0000313" key="9">
    <source>
        <dbReference type="EMBL" id="KAG2092307.1"/>
    </source>
</evidence>
<dbReference type="InterPro" id="IPR050364">
    <property type="entry name" value="Cytochrome_P450_fung"/>
</dbReference>
<dbReference type="SUPFAM" id="SSF48264">
    <property type="entry name" value="Cytochrome P450"/>
    <property type="match status" value="1"/>
</dbReference>
<dbReference type="EMBL" id="JABBWM010000091">
    <property type="protein sequence ID" value="KAG2092307.1"/>
    <property type="molecule type" value="Genomic_DNA"/>
</dbReference>
<keyword evidence="7" id="KW-0408">Iron</keyword>
<keyword evidence="6" id="KW-0560">Oxidoreductase</keyword>
<organism evidence="9 10">
    <name type="scientific">Suillus discolor</name>
    <dbReference type="NCBI Taxonomy" id="1912936"/>
    <lineage>
        <taxon>Eukaryota</taxon>
        <taxon>Fungi</taxon>
        <taxon>Dikarya</taxon>
        <taxon>Basidiomycota</taxon>
        <taxon>Agaricomycotina</taxon>
        <taxon>Agaricomycetes</taxon>
        <taxon>Agaricomycetidae</taxon>
        <taxon>Boletales</taxon>
        <taxon>Suillineae</taxon>
        <taxon>Suillaceae</taxon>
        <taxon>Suillus</taxon>
    </lineage>
</organism>
<dbReference type="PANTHER" id="PTHR46300">
    <property type="entry name" value="P450, PUTATIVE (EUROFUNG)-RELATED-RELATED"/>
    <property type="match status" value="1"/>
</dbReference>
<dbReference type="Gene3D" id="1.10.630.10">
    <property type="entry name" value="Cytochrome P450"/>
    <property type="match status" value="1"/>
</dbReference>
<comment type="caution">
    <text evidence="9">The sequence shown here is derived from an EMBL/GenBank/DDBJ whole genome shotgun (WGS) entry which is preliminary data.</text>
</comment>
<dbReference type="Proteomes" id="UP000823399">
    <property type="component" value="Unassembled WGS sequence"/>
</dbReference>
<dbReference type="GeneID" id="64705997"/>
<comment type="pathway">
    <text evidence="2">Secondary metabolite biosynthesis.</text>
</comment>
<dbReference type="PRINTS" id="PR00463">
    <property type="entry name" value="EP450I"/>
</dbReference>
<dbReference type="GO" id="GO:0005506">
    <property type="term" value="F:iron ion binding"/>
    <property type="evidence" value="ECO:0007669"/>
    <property type="project" value="InterPro"/>
</dbReference>
<keyword evidence="5" id="KW-0479">Metal-binding</keyword>
<proteinExistence type="inferred from homology"/>
<keyword evidence="4" id="KW-0349">Heme</keyword>
<evidence type="ECO:0000256" key="7">
    <source>
        <dbReference type="ARBA" id="ARBA00023004"/>
    </source>
</evidence>
<dbReference type="Pfam" id="PF00067">
    <property type="entry name" value="p450"/>
    <property type="match status" value="1"/>
</dbReference>
<dbReference type="OrthoDB" id="2685000at2759"/>
<evidence type="ECO:0000313" key="10">
    <source>
        <dbReference type="Proteomes" id="UP000823399"/>
    </source>
</evidence>
<dbReference type="InterPro" id="IPR036396">
    <property type="entry name" value="Cyt_P450_sf"/>
</dbReference>
<accession>A0A9P7EVC0</accession>
<dbReference type="GO" id="GO:0004497">
    <property type="term" value="F:monooxygenase activity"/>
    <property type="evidence" value="ECO:0007669"/>
    <property type="project" value="UniProtKB-KW"/>
</dbReference>
<comment type="similarity">
    <text evidence="3">Belongs to the cytochrome P450 family.</text>
</comment>
<dbReference type="InterPro" id="IPR002401">
    <property type="entry name" value="Cyt_P450_E_grp-I"/>
</dbReference>
<evidence type="ECO:0000256" key="3">
    <source>
        <dbReference type="ARBA" id="ARBA00010617"/>
    </source>
</evidence>